<accession>A0A9W4E6N8</accession>
<dbReference type="PANTHER" id="PTHR33841">
    <property type="entry name" value="DNA METHYLTRANSFERASE YEEA-RELATED"/>
    <property type="match status" value="1"/>
</dbReference>
<comment type="caution">
    <text evidence="9">The sequence shown here is derived from an EMBL/GenBank/DDBJ whole genome shotgun (WGS) entry which is preliminary data.</text>
</comment>
<dbReference type="InterPro" id="IPR002052">
    <property type="entry name" value="DNA_methylase_N6_adenine_CS"/>
</dbReference>
<feature type="domain" description="Type II methyltransferase M.TaqI-like" evidence="7">
    <location>
        <begin position="287"/>
        <end position="477"/>
    </location>
</feature>
<evidence type="ECO:0000259" key="7">
    <source>
        <dbReference type="Pfam" id="PF07669"/>
    </source>
</evidence>
<dbReference type="AlphaFoldDB" id="A0A9W4E6N8"/>
<dbReference type="InterPro" id="IPR029063">
    <property type="entry name" value="SAM-dependent_MTases_sf"/>
</dbReference>
<dbReference type="Proteomes" id="UP001153328">
    <property type="component" value="Unassembled WGS sequence"/>
</dbReference>
<sequence>MTTGTGAGTGAGVERVGLLKDLKKQVKALEDDLRERSDSVDAFRTRLAAEYARAREGKRTAATYGVWRDERVTQAAAAWALGCVFVRFCEDNRLIEWPFLAGPGDRLRDAEERHEAFFRENPQLNNRDWLEAAFHHLAAANETAAGLFDEAHNPLWGLTPSYEAATELLTFWRRRDADGEILYDFTDPSWDTRFLGDLYQDLSEHARKTYALLQTPEFVEEFILDLTLEPAIEEFGLSPEGGLRTIDPACGSGHFLLGIFARLVEKWRAAEPGTDEWVVIRRALDSVHGCDKNPFAVSIARFRLLVAAMRAAGATSLAGAPSFPINVAVGDSLLHGRGAAGIQADLDTLFAAEGAGGGEAFQYVTEDVGEYAGRVDLLGRGTYHVVVGNPPYITVKDKQENENYRAAFDACAGTYALSVPFAQRLFELAIKGAGGNAGGGGYVGQITANSFMKREFGKKLIEEFFRLKVELSHVIDTSGAYIPGHGTPTVILVGRNRTPSPERTIRAVLGVRGEPSQPENAADGLVWKAILRQYCAPNSESSWVSVEDASAERFSSHSWSLSGGESASVKSKIDRAPELLGDKIESPIGRAIRAGSDEAFSRPRRRALYKGSDVRLLRPIVRGENVRDWGLVELNFTWYPYDTQGAVRDDIAGELWPLRTLLAARRTFQGVMKDAGREWWEYMQHTKSAYDTPLSITFANVATHLHFVLDRGGKVFDAHAPVIKLQKGASNDEHLELLGVLNSSTTCFWLKQVSQAKGGTDNSSGGGNRWTPEAWIDRYEFTGTKLQEFPLPERLPLELGRQLDALAQKMATHEPAIVSEGTPTREALDVARGEHGCVRRQMVALQEELDWQVYGLYGLLTEAETGRVVAPTPDAASVPEVKLGERAFEIVLARKVARGEAETAWFERHGSTPVTEIPERWPDWYREIVQARIDVIESRKDIALIERPECKRRWSSEPWEKKEKAALRTWLLDRAERRDLWYGLREGMEQPRTLTVSQLADALRDDTDINSVAQLYAADHIGKPDLPLAAVLADIGADEHVPYLAAMRYKDSGLRNREQWEEVWELQRKEDLTGQRLDIAVPPKYSSADFQKHSYWSHRGKLDVPKERFVSYPGASPDGDTSLLLGWAGWDHKDQAQALFNVIDDRTKQSGWGTERVTPLLAGLLEVMPWVKQWHGEYDAEWEGVPADEYQAYFDELCGKHQVSEADLRAWRPETKTRGRKAAASKKAPAEQAALDVE</sequence>
<evidence type="ECO:0000313" key="10">
    <source>
        <dbReference type="Proteomes" id="UP001153328"/>
    </source>
</evidence>
<feature type="domain" description="DUF7008" evidence="8">
    <location>
        <begin position="842"/>
        <end position="1221"/>
    </location>
</feature>
<proteinExistence type="predicted"/>
<reference evidence="9" key="1">
    <citation type="submission" date="2021-06" db="EMBL/GenBank/DDBJ databases">
        <authorList>
            <person name="Arsene-Ploetze F."/>
        </authorList>
    </citation>
    <scope>NUCLEOTIDE SEQUENCE</scope>
    <source>
        <strain evidence="9">SBRY1</strain>
    </source>
</reference>
<dbReference type="GO" id="GO:0003676">
    <property type="term" value="F:nucleic acid binding"/>
    <property type="evidence" value="ECO:0007669"/>
    <property type="project" value="InterPro"/>
</dbReference>
<dbReference type="PANTHER" id="PTHR33841:SF1">
    <property type="entry name" value="DNA METHYLTRANSFERASE A"/>
    <property type="match status" value="1"/>
</dbReference>
<keyword evidence="2 9" id="KW-0489">Methyltransferase</keyword>
<dbReference type="EC" id="2.1.1.72" evidence="1"/>
<dbReference type="InterPro" id="IPR054277">
    <property type="entry name" value="DUF7008"/>
</dbReference>
<dbReference type="Pfam" id="PF22654">
    <property type="entry name" value="DUF7008"/>
    <property type="match status" value="1"/>
</dbReference>
<organism evidence="9 10">
    <name type="scientific">Actinacidiphila bryophytorum</name>
    <dbReference type="NCBI Taxonomy" id="1436133"/>
    <lineage>
        <taxon>Bacteria</taxon>
        <taxon>Bacillati</taxon>
        <taxon>Actinomycetota</taxon>
        <taxon>Actinomycetes</taxon>
        <taxon>Kitasatosporales</taxon>
        <taxon>Streptomycetaceae</taxon>
        <taxon>Actinacidiphila</taxon>
    </lineage>
</organism>
<dbReference type="GO" id="GO:0009007">
    <property type="term" value="F:site-specific DNA-methyltransferase (adenine-specific) activity"/>
    <property type="evidence" value="ECO:0007669"/>
    <property type="project" value="UniProtKB-EC"/>
</dbReference>
<evidence type="ECO:0000256" key="1">
    <source>
        <dbReference type="ARBA" id="ARBA00011900"/>
    </source>
</evidence>
<dbReference type="EMBL" id="CAJVAX010000012">
    <property type="protein sequence ID" value="CAG7628065.1"/>
    <property type="molecule type" value="Genomic_DNA"/>
</dbReference>
<evidence type="ECO:0000256" key="6">
    <source>
        <dbReference type="SAM" id="MobiDB-lite"/>
    </source>
</evidence>
<dbReference type="InterPro" id="IPR050953">
    <property type="entry name" value="N4_N6_ade-DNA_methylase"/>
</dbReference>
<evidence type="ECO:0000256" key="4">
    <source>
        <dbReference type="ARBA" id="ARBA00022691"/>
    </source>
</evidence>
<keyword evidence="3 9" id="KW-0808">Transferase</keyword>
<dbReference type="GO" id="GO:0006304">
    <property type="term" value="P:DNA modification"/>
    <property type="evidence" value="ECO:0007669"/>
    <property type="project" value="InterPro"/>
</dbReference>
<keyword evidence="4" id="KW-0949">S-adenosyl-L-methionine</keyword>
<evidence type="ECO:0000256" key="5">
    <source>
        <dbReference type="ARBA" id="ARBA00047942"/>
    </source>
</evidence>
<dbReference type="Gene3D" id="3.40.50.150">
    <property type="entry name" value="Vaccinia Virus protein VP39"/>
    <property type="match status" value="1"/>
</dbReference>
<evidence type="ECO:0000256" key="2">
    <source>
        <dbReference type="ARBA" id="ARBA00022603"/>
    </source>
</evidence>
<protein>
    <recommendedName>
        <fullName evidence="1">site-specific DNA-methyltransferase (adenine-specific)</fullName>
        <ecNumber evidence="1">2.1.1.72</ecNumber>
    </recommendedName>
</protein>
<dbReference type="PRINTS" id="PR00507">
    <property type="entry name" value="N12N6MTFRASE"/>
</dbReference>
<dbReference type="NCBIfam" id="NF033451">
    <property type="entry name" value="BREX_2_MTaseX"/>
    <property type="match status" value="1"/>
</dbReference>
<dbReference type="SUPFAM" id="SSF53335">
    <property type="entry name" value="S-adenosyl-L-methionine-dependent methyltransferases"/>
    <property type="match status" value="1"/>
</dbReference>
<evidence type="ECO:0000313" key="9">
    <source>
        <dbReference type="EMBL" id="CAG7628065.1"/>
    </source>
</evidence>
<dbReference type="InterPro" id="IPR011639">
    <property type="entry name" value="MethylTrfase_TaqI-like_dom"/>
</dbReference>
<name>A0A9W4E6N8_9ACTN</name>
<evidence type="ECO:0000259" key="8">
    <source>
        <dbReference type="Pfam" id="PF22654"/>
    </source>
</evidence>
<keyword evidence="10" id="KW-1185">Reference proteome</keyword>
<dbReference type="GO" id="GO:0032259">
    <property type="term" value="P:methylation"/>
    <property type="evidence" value="ECO:0007669"/>
    <property type="project" value="UniProtKB-KW"/>
</dbReference>
<feature type="region of interest" description="Disordered" evidence="6">
    <location>
        <begin position="1210"/>
        <end position="1238"/>
    </location>
</feature>
<comment type="catalytic activity">
    <reaction evidence="5">
        <text>a 2'-deoxyadenosine in DNA + S-adenosyl-L-methionine = an N(6)-methyl-2'-deoxyadenosine in DNA + S-adenosyl-L-homocysteine + H(+)</text>
        <dbReference type="Rhea" id="RHEA:15197"/>
        <dbReference type="Rhea" id="RHEA-COMP:12418"/>
        <dbReference type="Rhea" id="RHEA-COMP:12419"/>
        <dbReference type="ChEBI" id="CHEBI:15378"/>
        <dbReference type="ChEBI" id="CHEBI:57856"/>
        <dbReference type="ChEBI" id="CHEBI:59789"/>
        <dbReference type="ChEBI" id="CHEBI:90615"/>
        <dbReference type="ChEBI" id="CHEBI:90616"/>
        <dbReference type="EC" id="2.1.1.72"/>
    </reaction>
</comment>
<feature type="compositionally biased region" description="Low complexity" evidence="6">
    <location>
        <begin position="1225"/>
        <end position="1238"/>
    </location>
</feature>
<gene>
    <name evidence="9" type="primary">pglX</name>
    <name evidence="9" type="ORF">SBRY_20428</name>
</gene>
<dbReference type="PROSITE" id="PS00092">
    <property type="entry name" value="N6_MTASE"/>
    <property type="match status" value="1"/>
</dbReference>
<dbReference type="Pfam" id="PF07669">
    <property type="entry name" value="Eco57I"/>
    <property type="match status" value="1"/>
</dbReference>
<evidence type="ECO:0000256" key="3">
    <source>
        <dbReference type="ARBA" id="ARBA00022679"/>
    </source>
</evidence>